<protein>
    <submittedName>
        <fullName evidence="1">Uncharacterized protein</fullName>
    </submittedName>
</protein>
<accession>A0A6C6YX81</accession>
<name>A0A6C6YX81_SALPB</name>
<dbReference type="KEGG" id="spq:SPAB_00277"/>
<dbReference type="Proteomes" id="UP000008556">
    <property type="component" value="Chromosome"/>
</dbReference>
<reference evidence="1 2" key="1">
    <citation type="submission" date="2007-11" db="EMBL/GenBank/DDBJ databases">
        <authorList>
            <consortium name="The Salmonella enterica serovar Paratyphi B Genome Sequencing Project"/>
            <person name="McClelland M."/>
            <person name="Sanderson E.K."/>
            <person name="Porwollik S."/>
            <person name="Spieth J."/>
            <person name="Clifton W.S."/>
            <person name="Fulton R."/>
            <person name="Cordes M."/>
            <person name="Wollam A."/>
            <person name="Shah N."/>
            <person name="Pepin K."/>
            <person name="Bhonagiri V."/>
            <person name="Nash W."/>
            <person name="Johnson M."/>
            <person name="Thiruvilangam P."/>
            <person name="Wilson R."/>
        </authorList>
    </citation>
    <scope>NUCLEOTIDE SEQUENCE [LARGE SCALE GENOMIC DNA]</scope>
    <source>
        <strain evidence="2">ATCC BAA-1250 / SPB7</strain>
    </source>
</reference>
<evidence type="ECO:0000313" key="2">
    <source>
        <dbReference type="Proteomes" id="UP000008556"/>
    </source>
</evidence>
<sequence length="44" mass="4970">MNFVTRAEDERLHFRVPVTGLVTKVNTSLEHVAHGNSCHDLKPL</sequence>
<evidence type="ECO:0000313" key="1">
    <source>
        <dbReference type="EMBL" id="ABX65718.1"/>
    </source>
</evidence>
<dbReference type="EMBL" id="CP000886">
    <property type="protein sequence ID" value="ABX65718.1"/>
    <property type="molecule type" value="Genomic_DNA"/>
</dbReference>
<gene>
    <name evidence="1" type="ordered locus">SPAB_00277</name>
</gene>
<proteinExistence type="predicted"/>
<dbReference type="AlphaFoldDB" id="A0A6C6YX81"/>
<organism evidence="1 2">
    <name type="scientific">Salmonella paratyphi B (strain ATCC BAA-1250 / SPB7)</name>
    <dbReference type="NCBI Taxonomy" id="1016998"/>
    <lineage>
        <taxon>Bacteria</taxon>
        <taxon>Pseudomonadati</taxon>
        <taxon>Pseudomonadota</taxon>
        <taxon>Gammaproteobacteria</taxon>
        <taxon>Enterobacterales</taxon>
        <taxon>Enterobacteriaceae</taxon>
        <taxon>Salmonella</taxon>
    </lineage>
</organism>